<proteinExistence type="predicted"/>
<dbReference type="Proteomes" id="UP000474042">
    <property type="component" value="Unassembled WGS sequence"/>
</dbReference>
<evidence type="ECO:0000313" key="1">
    <source>
        <dbReference type="EMBL" id="GEQ21589.1"/>
    </source>
</evidence>
<protein>
    <submittedName>
        <fullName evidence="1">Uncharacterized protein</fullName>
    </submittedName>
</protein>
<name>A0A512TMU3_CLOBU</name>
<dbReference type="EMBL" id="BKBC01000027">
    <property type="protein sequence ID" value="GEQ21589.1"/>
    <property type="molecule type" value="Genomic_DNA"/>
</dbReference>
<comment type="caution">
    <text evidence="1">The sequence shown here is derived from an EMBL/GenBank/DDBJ whole genome shotgun (WGS) entry which is preliminary data.</text>
</comment>
<sequence length="58" mass="6944">MPWKYILSIRLDDTVIYKRDIHDKETHIENSQENLLDKNTIDCEILSSMEVLKHARKC</sequence>
<dbReference type="RefSeq" id="WP_156212185.1">
    <property type="nucleotide sequence ID" value="NZ_BKBC01000027.1"/>
</dbReference>
<accession>A0A512TMU3</accession>
<reference evidence="1 3" key="1">
    <citation type="submission" date="2019-07" db="EMBL/GenBank/DDBJ databases">
        <title>Whole genome shotgun sequence of Clostridium butyricum NBRC 3858.</title>
        <authorList>
            <person name="Hosoyama A."/>
            <person name="Uohara A."/>
            <person name="Ohji S."/>
            <person name="Ichikawa N."/>
        </authorList>
    </citation>
    <scope>NUCLEOTIDE SEQUENCE [LARGE SCALE GENOMIC DNA]</scope>
    <source>
        <strain evidence="1 3">NBRC 3858</strain>
    </source>
</reference>
<dbReference type="AlphaFoldDB" id="A0A512TMU3"/>
<reference evidence="2 4" key="2">
    <citation type="submission" date="2020-01" db="EMBL/GenBank/DDBJ databases">
        <title>Genome sequence of a 1,3-propanediol producer, Clostridium butyricum S3.</title>
        <authorList>
            <person name="Zhou J."/>
        </authorList>
    </citation>
    <scope>NUCLEOTIDE SEQUENCE [LARGE SCALE GENOMIC DNA]</scope>
    <source>
        <strain evidence="2 4">S3</strain>
    </source>
</reference>
<gene>
    <name evidence="1" type="ORF">CBU02nite_20950</name>
    <name evidence="2" type="ORF">GND98_011000</name>
</gene>
<evidence type="ECO:0000313" key="3">
    <source>
        <dbReference type="Proteomes" id="UP000321089"/>
    </source>
</evidence>
<evidence type="ECO:0000313" key="4">
    <source>
        <dbReference type="Proteomes" id="UP000474042"/>
    </source>
</evidence>
<organism evidence="1 3">
    <name type="scientific">Clostridium butyricum</name>
    <dbReference type="NCBI Taxonomy" id="1492"/>
    <lineage>
        <taxon>Bacteria</taxon>
        <taxon>Bacillati</taxon>
        <taxon>Bacillota</taxon>
        <taxon>Clostridia</taxon>
        <taxon>Eubacteriales</taxon>
        <taxon>Clostridiaceae</taxon>
        <taxon>Clostridium</taxon>
    </lineage>
</organism>
<dbReference type="EMBL" id="WOFV02000032">
    <property type="protein sequence ID" value="NAS18380.1"/>
    <property type="molecule type" value="Genomic_DNA"/>
</dbReference>
<dbReference type="Proteomes" id="UP000321089">
    <property type="component" value="Unassembled WGS sequence"/>
</dbReference>
<evidence type="ECO:0000313" key="2">
    <source>
        <dbReference type="EMBL" id="NAS18380.1"/>
    </source>
</evidence>